<dbReference type="GO" id="GO:0005576">
    <property type="term" value="C:extracellular region"/>
    <property type="evidence" value="ECO:0007669"/>
    <property type="project" value="UniProtKB-SubCell"/>
</dbReference>
<keyword evidence="8" id="KW-0843">Virulence</keyword>
<keyword evidence="3" id="KW-0964">Secreted</keyword>
<gene>
    <name evidence="12" type="primary">scpA</name>
    <name evidence="12" type="ORF">GF572_13280</name>
</gene>
<feature type="active site" evidence="10">
    <location>
        <position position="161"/>
    </location>
</feature>
<dbReference type="SUPFAM" id="SSF54403">
    <property type="entry name" value="Cystatin/monellin"/>
    <property type="match status" value="1"/>
</dbReference>
<keyword evidence="9" id="KW-0865">Zymogen</keyword>
<evidence type="ECO:0000256" key="5">
    <source>
        <dbReference type="ARBA" id="ARBA00022729"/>
    </source>
</evidence>
<feature type="domain" description="Staphopain proregion" evidence="11">
    <location>
        <begin position="1"/>
        <end position="126"/>
    </location>
</feature>
<comment type="caution">
    <text evidence="12">The sequence shown here is derived from an EMBL/GenBank/DDBJ whole genome shotgun (WGS) entry which is preliminary data.</text>
</comment>
<feature type="active site" evidence="10">
    <location>
        <position position="278"/>
    </location>
</feature>
<dbReference type="Pfam" id="PF14731">
    <property type="entry name" value="Staphopain_pro"/>
    <property type="match status" value="1"/>
</dbReference>
<organism evidence="12">
    <name type="scientific">Staphylococcus aureus</name>
    <dbReference type="NCBI Taxonomy" id="1280"/>
    <lineage>
        <taxon>Bacteria</taxon>
        <taxon>Bacillati</taxon>
        <taxon>Bacillota</taxon>
        <taxon>Bacilli</taxon>
        <taxon>Bacillales</taxon>
        <taxon>Staphylococcaceae</taxon>
        <taxon>Staphylococcus</taxon>
    </lineage>
</organism>
<protein>
    <submittedName>
        <fullName evidence="12">Cysteine protease staphopain A</fullName>
        <ecNumber evidence="12">3.4.22.48</ecNumber>
    </submittedName>
</protein>
<evidence type="ECO:0000256" key="10">
    <source>
        <dbReference type="PIRSR" id="PIRSR608750-1"/>
    </source>
</evidence>
<comment type="similarity">
    <text evidence="2">Belongs to the peptidase C47 family.</text>
</comment>
<dbReference type="AlphaFoldDB" id="A0A6A8G2C7"/>
<dbReference type="Gene3D" id="3.10.500.10">
    <property type="entry name" value="Staphopain proregion domain"/>
    <property type="match status" value="1"/>
</dbReference>
<dbReference type="SUPFAM" id="SSF54001">
    <property type="entry name" value="Cysteine proteinases"/>
    <property type="match status" value="1"/>
</dbReference>
<keyword evidence="5" id="KW-0732">Signal</keyword>
<evidence type="ECO:0000256" key="6">
    <source>
        <dbReference type="ARBA" id="ARBA00022801"/>
    </source>
</evidence>
<evidence type="ECO:0000256" key="8">
    <source>
        <dbReference type="ARBA" id="ARBA00023026"/>
    </source>
</evidence>
<keyword evidence="6 12" id="KW-0378">Hydrolase</keyword>
<feature type="active site" evidence="10">
    <location>
        <position position="257"/>
    </location>
</feature>
<keyword evidence="4 12" id="KW-0645">Protease</keyword>
<dbReference type="InterPro" id="IPR046350">
    <property type="entry name" value="Cystatin_sf"/>
</dbReference>
<dbReference type="InterPro" id="IPR028076">
    <property type="entry name" value="Staphopain_pro"/>
</dbReference>
<dbReference type="EC" id="3.4.22.48" evidence="12"/>
<dbReference type="InterPro" id="IPR008750">
    <property type="entry name" value="Peptidase_C47"/>
</dbReference>
<evidence type="ECO:0000256" key="9">
    <source>
        <dbReference type="ARBA" id="ARBA00023145"/>
    </source>
</evidence>
<sequence length="311" mass="35555">YTLGEPFKIYKFNKKSDGNYYFPVLNTEGNIDYIVTISPKITKYSSSSSKYTINVSPFLSKVLNQYKDQQITILTNSKGYYVVTQNHKAKLVLKTPRLEDKKLKKTESIPTGNNVTQLKQKASVTMPTSQFKSNNYTYNEQYINKLENFKIRETQGNNGWCAGYTMSALLNATYNTNKYHAEAVMRFLHPNLQGQRFQFTGLTPREMIYFGQTQGRSPQLLNRMTTYNEVDNLTKNNKGIAVLGSRVESRNGMHAGHAMAVVGNAKLDNGQEVIIIWNPWDNGFMTQDAKNNVIPVSNGDHYRWYSSIYGY</sequence>
<dbReference type="InterPro" id="IPR025660">
    <property type="entry name" value="Pept_his_AS"/>
</dbReference>
<dbReference type="RefSeq" id="WP_154275556.1">
    <property type="nucleotide sequence ID" value="NZ_WKIA01000279.1"/>
</dbReference>
<dbReference type="Gene3D" id="3.90.70.10">
    <property type="entry name" value="Cysteine proteinases"/>
    <property type="match status" value="1"/>
</dbReference>
<evidence type="ECO:0000256" key="3">
    <source>
        <dbReference type="ARBA" id="ARBA00022525"/>
    </source>
</evidence>
<evidence type="ECO:0000313" key="12">
    <source>
        <dbReference type="EMBL" id="MRV79403.1"/>
    </source>
</evidence>
<accession>A0A6A8G2C7</accession>
<dbReference type="GO" id="GO:0006508">
    <property type="term" value="P:proteolysis"/>
    <property type="evidence" value="ECO:0007669"/>
    <property type="project" value="UniProtKB-KW"/>
</dbReference>
<dbReference type="InterPro" id="IPR038765">
    <property type="entry name" value="Papain-like_cys_pep_sf"/>
</dbReference>
<evidence type="ECO:0000256" key="4">
    <source>
        <dbReference type="ARBA" id="ARBA00022670"/>
    </source>
</evidence>
<dbReference type="EMBL" id="WKIA01000279">
    <property type="protein sequence ID" value="MRV79403.1"/>
    <property type="molecule type" value="Genomic_DNA"/>
</dbReference>
<evidence type="ECO:0000259" key="11">
    <source>
        <dbReference type="Pfam" id="PF14731"/>
    </source>
</evidence>
<dbReference type="GO" id="GO:0008234">
    <property type="term" value="F:cysteine-type peptidase activity"/>
    <property type="evidence" value="ECO:0007669"/>
    <property type="project" value="UniProtKB-KW"/>
</dbReference>
<keyword evidence="7" id="KW-0788">Thiol protease</keyword>
<proteinExistence type="inferred from homology"/>
<reference evidence="12" key="1">
    <citation type="journal article" date="2018" name="Open Forum Infect. Dis.">
        <title>The Cefazolin Inoculum Effect Is Associated With Increased Mortality in Methicillin-Susceptible Staphylococcus aureus Bacteremia.</title>
        <authorList>
            <person name="Miller W.R."/>
            <person name="Seas C."/>
            <person name="Carvajal L.P."/>
            <person name="Diaz L."/>
            <person name="Echeverri A.M."/>
            <person name="Ferro C."/>
            <person name="Rios R."/>
            <person name="Porras P."/>
            <person name="Luna C."/>
            <person name="Gotuzzo E."/>
            <person name="Munita J.M."/>
            <person name="Nannini E."/>
            <person name="Carcamo C."/>
            <person name="Reyes J."/>
            <person name="Arias C.A."/>
        </authorList>
    </citation>
    <scope>NUCLEOTIDE SEQUENCE</scope>
    <source>
        <strain evidence="12">UA917</strain>
    </source>
</reference>
<name>A0A6A8G2C7_STAAU</name>
<comment type="subcellular location">
    <subcellularLocation>
        <location evidence="1">Secreted</location>
    </subcellularLocation>
</comment>
<evidence type="ECO:0000256" key="7">
    <source>
        <dbReference type="ARBA" id="ARBA00022807"/>
    </source>
</evidence>
<dbReference type="InterPro" id="IPR037155">
    <property type="entry name" value="Staphopain_pro_sf"/>
</dbReference>
<feature type="non-terminal residue" evidence="12">
    <location>
        <position position="1"/>
    </location>
</feature>
<evidence type="ECO:0000256" key="2">
    <source>
        <dbReference type="ARBA" id="ARBA00010245"/>
    </source>
</evidence>
<evidence type="ECO:0000256" key="1">
    <source>
        <dbReference type="ARBA" id="ARBA00004613"/>
    </source>
</evidence>
<dbReference type="PROSITE" id="PS00639">
    <property type="entry name" value="THIOL_PROTEASE_HIS"/>
    <property type="match status" value="1"/>
</dbReference>
<dbReference type="Pfam" id="PF05543">
    <property type="entry name" value="Peptidase_C47"/>
    <property type="match status" value="1"/>
</dbReference>